<organism evidence="1">
    <name type="scientific">Arundo donax</name>
    <name type="common">Giant reed</name>
    <name type="synonym">Donax arundinaceus</name>
    <dbReference type="NCBI Taxonomy" id="35708"/>
    <lineage>
        <taxon>Eukaryota</taxon>
        <taxon>Viridiplantae</taxon>
        <taxon>Streptophyta</taxon>
        <taxon>Embryophyta</taxon>
        <taxon>Tracheophyta</taxon>
        <taxon>Spermatophyta</taxon>
        <taxon>Magnoliopsida</taxon>
        <taxon>Liliopsida</taxon>
        <taxon>Poales</taxon>
        <taxon>Poaceae</taxon>
        <taxon>PACMAD clade</taxon>
        <taxon>Arundinoideae</taxon>
        <taxon>Arundineae</taxon>
        <taxon>Arundo</taxon>
    </lineage>
</organism>
<accession>A0A0A9HJ87</accession>
<name>A0A0A9HJ87_ARUDO</name>
<reference evidence="1" key="2">
    <citation type="journal article" date="2015" name="Data Brief">
        <title>Shoot transcriptome of the giant reed, Arundo donax.</title>
        <authorList>
            <person name="Barrero R.A."/>
            <person name="Guerrero F.D."/>
            <person name="Moolhuijzen P."/>
            <person name="Goolsby J.A."/>
            <person name="Tidwell J."/>
            <person name="Bellgard S.E."/>
            <person name="Bellgard M.I."/>
        </authorList>
    </citation>
    <scope>NUCLEOTIDE SEQUENCE</scope>
    <source>
        <tissue evidence="1">Shoot tissue taken approximately 20 cm above the soil surface</tissue>
    </source>
</reference>
<sequence length="59" mass="6608">MHQTFTGKTSYSLLCCIGYLLVWAQIKHITSLALVPNSTSIFELCYIILKPNYISANPS</sequence>
<evidence type="ECO:0000313" key="1">
    <source>
        <dbReference type="EMBL" id="JAE35889.1"/>
    </source>
</evidence>
<dbReference type="EMBL" id="GBRH01162007">
    <property type="protein sequence ID" value="JAE35889.1"/>
    <property type="molecule type" value="Transcribed_RNA"/>
</dbReference>
<dbReference type="AlphaFoldDB" id="A0A0A9HJ87"/>
<protein>
    <submittedName>
        <fullName evidence="1">Uncharacterized protein</fullName>
    </submittedName>
</protein>
<proteinExistence type="predicted"/>
<reference evidence="1" key="1">
    <citation type="submission" date="2014-09" db="EMBL/GenBank/DDBJ databases">
        <authorList>
            <person name="Magalhaes I.L.F."/>
            <person name="Oliveira U."/>
            <person name="Santos F.R."/>
            <person name="Vidigal T.H.D.A."/>
            <person name="Brescovit A.D."/>
            <person name="Santos A.J."/>
        </authorList>
    </citation>
    <scope>NUCLEOTIDE SEQUENCE</scope>
    <source>
        <tissue evidence="1">Shoot tissue taken approximately 20 cm above the soil surface</tissue>
    </source>
</reference>